<evidence type="ECO:0000256" key="1">
    <source>
        <dbReference type="ARBA" id="ARBA00006464"/>
    </source>
</evidence>
<organism evidence="4 5">
    <name type="scientific">candidate division WWE3 bacterium RIFCSPHIGHO2_01_FULL_42_13</name>
    <dbReference type="NCBI Taxonomy" id="1802617"/>
    <lineage>
        <taxon>Bacteria</taxon>
        <taxon>Katanobacteria</taxon>
    </lineage>
</organism>
<evidence type="ECO:0000313" key="4">
    <source>
        <dbReference type="EMBL" id="OGC47162.1"/>
    </source>
</evidence>
<evidence type="ECO:0000313" key="5">
    <source>
        <dbReference type="Proteomes" id="UP000176608"/>
    </source>
</evidence>
<dbReference type="EMBL" id="MEVA01000016">
    <property type="protein sequence ID" value="OGC47162.1"/>
    <property type="molecule type" value="Genomic_DNA"/>
</dbReference>
<evidence type="ECO:0000259" key="3">
    <source>
        <dbReference type="Pfam" id="PF02397"/>
    </source>
</evidence>
<keyword evidence="2" id="KW-1133">Transmembrane helix</keyword>
<dbReference type="GO" id="GO:0016780">
    <property type="term" value="F:phosphotransferase activity, for other substituted phosphate groups"/>
    <property type="evidence" value="ECO:0007669"/>
    <property type="project" value="TreeGrafter"/>
</dbReference>
<comment type="caution">
    <text evidence="4">The sequence shown here is derived from an EMBL/GenBank/DDBJ whole genome shotgun (WGS) entry which is preliminary data.</text>
</comment>
<dbReference type="PANTHER" id="PTHR30576">
    <property type="entry name" value="COLANIC BIOSYNTHESIS UDP-GLUCOSE LIPID CARRIER TRANSFERASE"/>
    <property type="match status" value="1"/>
</dbReference>
<dbReference type="Proteomes" id="UP000176608">
    <property type="component" value="Unassembled WGS sequence"/>
</dbReference>
<feature type="transmembrane region" description="Helical" evidence="2">
    <location>
        <begin position="6"/>
        <end position="26"/>
    </location>
</feature>
<dbReference type="InterPro" id="IPR003362">
    <property type="entry name" value="Bact_transf"/>
</dbReference>
<gene>
    <name evidence="4" type="ORF">A2886_00765</name>
</gene>
<dbReference type="Pfam" id="PF02397">
    <property type="entry name" value="Bac_transf"/>
    <property type="match status" value="1"/>
</dbReference>
<dbReference type="STRING" id="1802617.A2886_00765"/>
<reference evidence="4 5" key="1">
    <citation type="journal article" date="2016" name="Nat. Commun.">
        <title>Thousands of microbial genomes shed light on interconnected biogeochemical processes in an aquifer system.</title>
        <authorList>
            <person name="Anantharaman K."/>
            <person name="Brown C.T."/>
            <person name="Hug L.A."/>
            <person name="Sharon I."/>
            <person name="Castelle C.J."/>
            <person name="Probst A.J."/>
            <person name="Thomas B.C."/>
            <person name="Singh A."/>
            <person name="Wilkins M.J."/>
            <person name="Karaoz U."/>
            <person name="Brodie E.L."/>
            <person name="Williams K.H."/>
            <person name="Hubbard S.S."/>
            <person name="Banfield J.F."/>
        </authorList>
    </citation>
    <scope>NUCLEOTIDE SEQUENCE [LARGE SCALE GENOMIC DNA]</scope>
</reference>
<proteinExistence type="inferred from homology"/>
<protein>
    <recommendedName>
        <fullName evidence="3">Bacterial sugar transferase domain-containing protein</fullName>
    </recommendedName>
</protein>
<comment type="similarity">
    <text evidence="1">Belongs to the bacterial sugar transferase family.</text>
</comment>
<dbReference type="AlphaFoldDB" id="A0A1F4UQJ3"/>
<evidence type="ECO:0000256" key="2">
    <source>
        <dbReference type="SAM" id="Phobius"/>
    </source>
</evidence>
<sequence>MTYYFVVKRIIDVCGAVVAIIIFLPVKVVIALHIKRVSPEGPIFADIPPRVGKGGRHFKMFKFRSMIPNAHDALLTNKKLYEEYIRNGYKIEAEKDPRLIPGALFLRKSSIDELPQFFNVLFGHMSIVGPRAYFPFELEEQAERYPEAKKHIETLLQVKPGITGPWQVGGRNEIPFTERVKMDAEYATRRSILYDLMIIVKTPVAIITGRGVS</sequence>
<feature type="domain" description="Bacterial sugar transferase" evidence="3">
    <location>
        <begin position="8"/>
        <end position="207"/>
    </location>
</feature>
<dbReference type="PANTHER" id="PTHR30576:SF10">
    <property type="entry name" value="SLL5057 PROTEIN"/>
    <property type="match status" value="1"/>
</dbReference>
<keyword evidence="2" id="KW-0812">Transmembrane</keyword>
<keyword evidence="2" id="KW-0472">Membrane</keyword>
<accession>A0A1F4UQJ3</accession>
<name>A0A1F4UQJ3_UNCKA</name>